<evidence type="ECO:0000259" key="5">
    <source>
        <dbReference type="PROSITE" id="PS51755"/>
    </source>
</evidence>
<keyword evidence="2" id="KW-0597">Phosphoprotein</keyword>
<dbReference type="GO" id="GO:0005829">
    <property type="term" value="C:cytosol"/>
    <property type="evidence" value="ECO:0007669"/>
    <property type="project" value="TreeGrafter"/>
</dbReference>
<protein>
    <recommendedName>
        <fullName evidence="8">Transcriptional regulator</fullName>
    </recommendedName>
</protein>
<dbReference type="PANTHER" id="PTHR48111">
    <property type="entry name" value="REGULATOR OF RPOS"/>
    <property type="match status" value="1"/>
</dbReference>
<dbReference type="GO" id="GO:0000976">
    <property type="term" value="F:transcription cis-regulatory region binding"/>
    <property type="evidence" value="ECO:0007669"/>
    <property type="project" value="TreeGrafter"/>
</dbReference>
<dbReference type="Proteomes" id="UP000029692">
    <property type="component" value="Unassembled WGS sequence"/>
</dbReference>
<dbReference type="SUPFAM" id="SSF46894">
    <property type="entry name" value="C-terminal effector domain of the bipartite response regulators"/>
    <property type="match status" value="1"/>
</dbReference>
<sequence>MKYRLAILEDDGALAEHLRSLFSEYGYQVECFSQAKDLVAQCTHRQFHLFLLDVNLPGPDGYWACNQIRGQTTAPVLFLSSRDSSMDVVHGLSVGGDDYIPKPFEFPVLLAKVQALLRRSYELAETAPGILSWADLRLNLAGDYLYHDSHLDTPVQLSRNEARILQALMEAQGGVVSRDALIEALWKRDAYVDDNTLTVNVARLRRRLEHLGYRGSRVETCKGEGYRLV</sequence>
<evidence type="ECO:0008006" key="8">
    <source>
        <dbReference type="Google" id="ProtNLM"/>
    </source>
</evidence>
<accession>A0A098QU14</accession>
<dbReference type="InterPro" id="IPR001789">
    <property type="entry name" value="Sig_transdc_resp-reg_receiver"/>
</dbReference>
<organism evidence="6 7">
    <name type="scientific">Spirochaeta lutea</name>
    <dbReference type="NCBI Taxonomy" id="1480694"/>
    <lineage>
        <taxon>Bacteria</taxon>
        <taxon>Pseudomonadati</taxon>
        <taxon>Spirochaetota</taxon>
        <taxon>Spirochaetia</taxon>
        <taxon>Spirochaetales</taxon>
        <taxon>Spirochaetaceae</taxon>
        <taxon>Spirochaeta</taxon>
    </lineage>
</organism>
<evidence type="ECO:0000313" key="7">
    <source>
        <dbReference type="Proteomes" id="UP000029692"/>
    </source>
</evidence>
<proteinExistence type="predicted"/>
<dbReference type="PANTHER" id="PTHR48111:SF43">
    <property type="entry name" value="STAGE 0 SPORULATION PROTEIN A HOMOLOG"/>
    <property type="match status" value="1"/>
</dbReference>
<dbReference type="GO" id="GO:0032993">
    <property type="term" value="C:protein-DNA complex"/>
    <property type="evidence" value="ECO:0007669"/>
    <property type="project" value="TreeGrafter"/>
</dbReference>
<feature type="modified residue" description="4-aspartylphosphate" evidence="2">
    <location>
        <position position="53"/>
    </location>
</feature>
<dbReference type="EMBL" id="JNUP01000067">
    <property type="protein sequence ID" value="KGE71229.1"/>
    <property type="molecule type" value="Genomic_DNA"/>
</dbReference>
<dbReference type="GO" id="GO:0006355">
    <property type="term" value="P:regulation of DNA-templated transcription"/>
    <property type="evidence" value="ECO:0007669"/>
    <property type="project" value="InterPro"/>
</dbReference>
<dbReference type="InterPro" id="IPR016032">
    <property type="entry name" value="Sig_transdc_resp-reg_C-effctor"/>
</dbReference>
<dbReference type="InterPro" id="IPR039420">
    <property type="entry name" value="WalR-like"/>
</dbReference>
<dbReference type="AlphaFoldDB" id="A0A098QU14"/>
<dbReference type="PROSITE" id="PS50110">
    <property type="entry name" value="RESPONSE_REGULATORY"/>
    <property type="match status" value="1"/>
</dbReference>
<dbReference type="PROSITE" id="PS51755">
    <property type="entry name" value="OMPR_PHOB"/>
    <property type="match status" value="1"/>
</dbReference>
<feature type="domain" description="Response regulatory" evidence="4">
    <location>
        <begin position="4"/>
        <end position="117"/>
    </location>
</feature>
<evidence type="ECO:0000256" key="3">
    <source>
        <dbReference type="PROSITE-ProRule" id="PRU01091"/>
    </source>
</evidence>
<dbReference type="Gene3D" id="6.10.250.690">
    <property type="match status" value="1"/>
</dbReference>
<dbReference type="InterPro" id="IPR011006">
    <property type="entry name" value="CheY-like_superfamily"/>
</dbReference>
<dbReference type="CDD" id="cd00383">
    <property type="entry name" value="trans_reg_C"/>
    <property type="match status" value="1"/>
</dbReference>
<dbReference type="Pfam" id="PF00486">
    <property type="entry name" value="Trans_reg_C"/>
    <property type="match status" value="1"/>
</dbReference>
<keyword evidence="7" id="KW-1185">Reference proteome</keyword>
<reference evidence="6 7" key="1">
    <citation type="submission" date="2014-05" db="EMBL/GenBank/DDBJ databases">
        <title>De novo Genome Sequence of Spirocheata sp.</title>
        <authorList>
            <person name="Shivani Y."/>
            <person name="Subhash Y."/>
            <person name="Tushar L."/>
            <person name="Sasikala C."/>
            <person name="Ramana C.V."/>
        </authorList>
    </citation>
    <scope>NUCLEOTIDE SEQUENCE [LARGE SCALE GENOMIC DNA]</scope>
    <source>
        <strain evidence="6 7">JC230</strain>
    </source>
</reference>
<gene>
    <name evidence="6" type="ORF">DC28_12290</name>
</gene>
<feature type="domain" description="OmpR/PhoB-type" evidence="5">
    <location>
        <begin position="128"/>
        <end position="229"/>
    </location>
</feature>
<dbReference type="SMART" id="SM00448">
    <property type="entry name" value="REC"/>
    <property type="match status" value="1"/>
</dbReference>
<dbReference type="RefSeq" id="WP_037548943.1">
    <property type="nucleotide sequence ID" value="NZ_JNUP01000067.1"/>
</dbReference>
<dbReference type="Pfam" id="PF00072">
    <property type="entry name" value="Response_reg"/>
    <property type="match status" value="1"/>
</dbReference>
<evidence type="ECO:0000259" key="4">
    <source>
        <dbReference type="PROSITE" id="PS50110"/>
    </source>
</evidence>
<evidence type="ECO:0000256" key="1">
    <source>
        <dbReference type="ARBA" id="ARBA00023125"/>
    </source>
</evidence>
<evidence type="ECO:0000313" key="6">
    <source>
        <dbReference type="EMBL" id="KGE71229.1"/>
    </source>
</evidence>
<dbReference type="SMART" id="SM00862">
    <property type="entry name" value="Trans_reg_C"/>
    <property type="match status" value="1"/>
</dbReference>
<dbReference type="OrthoDB" id="341603at2"/>
<dbReference type="Gene3D" id="3.40.50.2300">
    <property type="match status" value="1"/>
</dbReference>
<dbReference type="SUPFAM" id="SSF52172">
    <property type="entry name" value="CheY-like"/>
    <property type="match status" value="1"/>
</dbReference>
<evidence type="ECO:0000256" key="2">
    <source>
        <dbReference type="PROSITE-ProRule" id="PRU00169"/>
    </source>
</evidence>
<comment type="caution">
    <text evidence="6">The sequence shown here is derived from an EMBL/GenBank/DDBJ whole genome shotgun (WGS) entry which is preliminary data.</text>
</comment>
<dbReference type="InterPro" id="IPR001867">
    <property type="entry name" value="OmpR/PhoB-type_DNA-bd"/>
</dbReference>
<dbReference type="eggNOG" id="COG0745">
    <property type="taxonomic scope" value="Bacteria"/>
</dbReference>
<dbReference type="Gene3D" id="1.10.10.10">
    <property type="entry name" value="Winged helix-like DNA-binding domain superfamily/Winged helix DNA-binding domain"/>
    <property type="match status" value="1"/>
</dbReference>
<dbReference type="GO" id="GO:0000156">
    <property type="term" value="F:phosphorelay response regulator activity"/>
    <property type="evidence" value="ECO:0007669"/>
    <property type="project" value="TreeGrafter"/>
</dbReference>
<keyword evidence="1 3" id="KW-0238">DNA-binding</keyword>
<dbReference type="STRING" id="1480694.DC28_12290"/>
<dbReference type="InterPro" id="IPR036388">
    <property type="entry name" value="WH-like_DNA-bd_sf"/>
</dbReference>
<feature type="DNA-binding region" description="OmpR/PhoB-type" evidence="3">
    <location>
        <begin position="128"/>
        <end position="229"/>
    </location>
</feature>
<name>A0A098QU14_9SPIO</name>